<reference evidence="11 12" key="1">
    <citation type="submission" date="2017-07" db="EMBL/GenBank/DDBJ databases">
        <title>First draft Genome Sequence of Nocardia cerradoensis isolated from human infection.</title>
        <authorList>
            <person name="Carrasco G."/>
        </authorList>
    </citation>
    <scope>NUCLEOTIDE SEQUENCE [LARGE SCALE GENOMIC DNA]</scope>
    <source>
        <strain evidence="11 12">CNM20130759</strain>
    </source>
</reference>
<dbReference type="PRINTS" id="PR00409">
    <property type="entry name" value="PHDIOXRDTASE"/>
</dbReference>
<comment type="caution">
    <text evidence="11">The sequence shown here is derived from an EMBL/GenBank/DDBJ whole genome shotgun (WGS) entry which is preliminary data.</text>
</comment>
<dbReference type="SUPFAM" id="SSF52343">
    <property type="entry name" value="Ferredoxin reductase-like, C-terminal NADP-linked domain"/>
    <property type="match status" value="1"/>
</dbReference>
<evidence type="ECO:0000259" key="10">
    <source>
        <dbReference type="PROSITE" id="PS51384"/>
    </source>
</evidence>
<dbReference type="CDD" id="cd00207">
    <property type="entry name" value="fer2"/>
    <property type="match status" value="1"/>
</dbReference>
<proteinExistence type="predicted"/>
<evidence type="ECO:0000256" key="1">
    <source>
        <dbReference type="ARBA" id="ARBA00001974"/>
    </source>
</evidence>
<dbReference type="EMBL" id="NGAF01000003">
    <property type="protein sequence ID" value="OXR45687.1"/>
    <property type="molecule type" value="Genomic_DNA"/>
</dbReference>
<evidence type="ECO:0000256" key="6">
    <source>
        <dbReference type="ARBA" id="ARBA00023002"/>
    </source>
</evidence>
<dbReference type="Pfam" id="PF00970">
    <property type="entry name" value="FAD_binding_6"/>
    <property type="match status" value="1"/>
</dbReference>
<dbReference type="InterPro" id="IPR001433">
    <property type="entry name" value="OxRdtase_FAD/NAD-bd"/>
</dbReference>
<keyword evidence="7" id="KW-0408">Iron</keyword>
<dbReference type="PANTHER" id="PTHR47354">
    <property type="entry name" value="NADH OXIDOREDUCTASE HCR"/>
    <property type="match status" value="1"/>
</dbReference>
<keyword evidence="6 11" id="KW-0560">Oxidoreductase</keyword>
<dbReference type="Gene3D" id="3.40.50.80">
    <property type="entry name" value="Nucleotide-binding domain of ferredoxin-NADP reductase (FNR) module"/>
    <property type="match status" value="1"/>
</dbReference>
<evidence type="ECO:0000256" key="3">
    <source>
        <dbReference type="ARBA" id="ARBA00022714"/>
    </source>
</evidence>
<accession>A0A231HAC9</accession>
<protein>
    <submittedName>
        <fullName evidence="11">3-ketosteroid-9-alpha-hydroxylase reductase subunit</fullName>
        <ecNumber evidence="11">1.17.1.-</ecNumber>
    </submittedName>
</protein>
<evidence type="ECO:0000313" key="11">
    <source>
        <dbReference type="EMBL" id="OXR45687.1"/>
    </source>
</evidence>
<dbReference type="PROSITE" id="PS51085">
    <property type="entry name" value="2FE2S_FER_2"/>
    <property type="match status" value="1"/>
</dbReference>
<evidence type="ECO:0000313" key="12">
    <source>
        <dbReference type="Proteomes" id="UP000215506"/>
    </source>
</evidence>
<feature type="domain" description="FAD-binding FR-type" evidence="10">
    <location>
        <begin position="5"/>
        <end position="107"/>
    </location>
</feature>
<dbReference type="InterPro" id="IPR039261">
    <property type="entry name" value="FNR_nucleotide-bd"/>
</dbReference>
<dbReference type="GO" id="GO:0046872">
    <property type="term" value="F:metal ion binding"/>
    <property type="evidence" value="ECO:0007669"/>
    <property type="project" value="UniProtKB-KW"/>
</dbReference>
<dbReference type="InterPro" id="IPR036010">
    <property type="entry name" value="2Fe-2S_ferredoxin-like_sf"/>
</dbReference>
<keyword evidence="3" id="KW-0001">2Fe-2S</keyword>
<dbReference type="PANTHER" id="PTHR47354:SF8">
    <property type="entry name" value="1,2-PHENYLACETYL-COA EPOXIDASE, SUBUNIT E"/>
    <property type="match status" value="1"/>
</dbReference>
<dbReference type="RefSeq" id="WP_094025027.1">
    <property type="nucleotide sequence ID" value="NZ_NGAF01000003.1"/>
</dbReference>
<dbReference type="InterPro" id="IPR001041">
    <property type="entry name" value="2Fe-2S_ferredoxin-type"/>
</dbReference>
<keyword evidence="8" id="KW-0411">Iron-sulfur</keyword>
<keyword evidence="4" id="KW-0479">Metal-binding</keyword>
<dbReference type="CDD" id="cd06214">
    <property type="entry name" value="PA_degradation_oxidoreductase_like"/>
    <property type="match status" value="1"/>
</dbReference>
<evidence type="ECO:0000256" key="5">
    <source>
        <dbReference type="ARBA" id="ARBA00022827"/>
    </source>
</evidence>
<keyword evidence="12" id="KW-1185">Reference proteome</keyword>
<dbReference type="Gene3D" id="2.40.30.10">
    <property type="entry name" value="Translation factors"/>
    <property type="match status" value="1"/>
</dbReference>
<dbReference type="SUPFAM" id="SSF54292">
    <property type="entry name" value="2Fe-2S ferredoxin-like"/>
    <property type="match status" value="1"/>
</dbReference>
<dbReference type="InterPro" id="IPR012675">
    <property type="entry name" value="Beta-grasp_dom_sf"/>
</dbReference>
<sequence length="348" mass="37089">MASPPMFRPATVTRIVKECADARTFVLAPHDGPLTYRAGQFCTFRVRVNGTELYRSYSMSSAPETDAELMTTVKRVPGGKVSNWLLDNVSEGDEIDMGRPAGRFCLRDTEVPLLGFSGGSGITPVLSLAKSALATTARQVRLLCADRDADSVIFGTTLLELAERYRGRLQVVRHLDNAAGLLHPAAVREFVGADGHADSYVCGPEKFMEMVEGALPGPGMIFSERFGAPVPELADSAIAPVPVTSPETATPATESGTAGGTVTIFLNRKKATVPRHAGETLLESARRAGLTPPFSCESGNCATCMARLSEGSATMRVNDALADDEVEDGYVLTCQAVPDTESVTVHYE</sequence>
<dbReference type="Pfam" id="PF00111">
    <property type="entry name" value="Fer2"/>
    <property type="match status" value="1"/>
</dbReference>
<dbReference type="GO" id="GO:0051537">
    <property type="term" value="F:2 iron, 2 sulfur cluster binding"/>
    <property type="evidence" value="ECO:0007669"/>
    <property type="project" value="UniProtKB-KW"/>
</dbReference>
<dbReference type="Proteomes" id="UP000215506">
    <property type="component" value="Unassembled WGS sequence"/>
</dbReference>
<dbReference type="GO" id="GO:0016491">
    <property type="term" value="F:oxidoreductase activity"/>
    <property type="evidence" value="ECO:0007669"/>
    <property type="project" value="UniProtKB-KW"/>
</dbReference>
<evidence type="ECO:0000256" key="4">
    <source>
        <dbReference type="ARBA" id="ARBA00022723"/>
    </source>
</evidence>
<dbReference type="EC" id="1.17.1.-" evidence="11"/>
<dbReference type="InterPro" id="IPR017927">
    <property type="entry name" value="FAD-bd_FR_type"/>
</dbReference>
<dbReference type="SUPFAM" id="SSF63380">
    <property type="entry name" value="Riboflavin synthase domain-like"/>
    <property type="match status" value="1"/>
</dbReference>
<evidence type="ECO:0000256" key="8">
    <source>
        <dbReference type="ARBA" id="ARBA00023014"/>
    </source>
</evidence>
<dbReference type="Pfam" id="PF00175">
    <property type="entry name" value="NAD_binding_1"/>
    <property type="match status" value="1"/>
</dbReference>
<evidence type="ECO:0000256" key="2">
    <source>
        <dbReference type="ARBA" id="ARBA00022630"/>
    </source>
</evidence>
<dbReference type="InterPro" id="IPR050415">
    <property type="entry name" value="MRET"/>
</dbReference>
<organism evidence="11 12">
    <name type="scientific">Nocardia cerradoensis</name>
    <dbReference type="NCBI Taxonomy" id="85688"/>
    <lineage>
        <taxon>Bacteria</taxon>
        <taxon>Bacillati</taxon>
        <taxon>Actinomycetota</taxon>
        <taxon>Actinomycetes</taxon>
        <taxon>Mycobacteriales</taxon>
        <taxon>Nocardiaceae</taxon>
        <taxon>Nocardia</taxon>
    </lineage>
</organism>
<dbReference type="Gene3D" id="3.10.20.30">
    <property type="match status" value="1"/>
</dbReference>
<feature type="domain" description="2Fe-2S ferredoxin-type" evidence="9">
    <location>
        <begin position="260"/>
        <end position="348"/>
    </location>
</feature>
<dbReference type="PROSITE" id="PS51384">
    <property type="entry name" value="FAD_FR"/>
    <property type="match status" value="1"/>
</dbReference>
<evidence type="ECO:0000259" key="9">
    <source>
        <dbReference type="PROSITE" id="PS51085"/>
    </source>
</evidence>
<name>A0A231HAC9_9NOCA</name>
<dbReference type="GO" id="GO:0050660">
    <property type="term" value="F:flavin adenine dinucleotide binding"/>
    <property type="evidence" value="ECO:0007669"/>
    <property type="project" value="TreeGrafter"/>
</dbReference>
<dbReference type="InterPro" id="IPR017938">
    <property type="entry name" value="Riboflavin_synthase-like_b-brl"/>
</dbReference>
<dbReference type="InterPro" id="IPR006058">
    <property type="entry name" value="2Fe2S_fd_BS"/>
</dbReference>
<gene>
    <name evidence="11" type="primary">hmp_3</name>
    <name evidence="11" type="ORF">B7C42_01979</name>
</gene>
<dbReference type="AlphaFoldDB" id="A0A231HAC9"/>
<comment type="cofactor">
    <cofactor evidence="1">
        <name>FAD</name>
        <dbReference type="ChEBI" id="CHEBI:57692"/>
    </cofactor>
</comment>
<keyword evidence="2" id="KW-0285">Flavoprotein</keyword>
<keyword evidence="5" id="KW-0274">FAD</keyword>
<dbReference type="InterPro" id="IPR008333">
    <property type="entry name" value="Cbr1-like_FAD-bd_dom"/>
</dbReference>
<dbReference type="PROSITE" id="PS00197">
    <property type="entry name" value="2FE2S_FER_1"/>
    <property type="match status" value="1"/>
</dbReference>
<evidence type="ECO:0000256" key="7">
    <source>
        <dbReference type="ARBA" id="ARBA00023004"/>
    </source>
</evidence>